<dbReference type="EMBL" id="BKCJ010010683">
    <property type="protein sequence ID" value="GEU92663.1"/>
    <property type="molecule type" value="Genomic_DNA"/>
</dbReference>
<gene>
    <name evidence="2" type="ORF">Tci_064641</name>
</gene>
<evidence type="ECO:0000313" key="2">
    <source>
        <dbReference type="EMBL" id="GEU92663.1"/>
    </source>
</evidence>
<keyword evidence="1" id="KW-0175">Coiled coil</keyword>
<sequence>MIVRDNEIKVLGEVNVELESGSKKLREKLRQEEDTEEEAFEEFSSTLDNVLGKLSYENESPGDFYGLMYDMDDDASISGNSYLDFAPPHDSFRSRNKIFDLEIFIEVQSERLLSWEEFSISFIRDPLYPVFDTLLPLSFENKDKVFKPGILSYLFVSHRDKITSNFSENPMMMYEGDISLLDVLIAPDLEASRAHDFVQPPLELQSLAYGNPIS</sequence>
<evidence type="ECO:0000256" key="1">
    <source>
        <dbReference type="SAM" id="Coils"/>
    </source>
</evidence>
<dbReference type="AlphaFoldDB" id="A0A6L2P2N6"/>
<organism evidence="2">
    <name type="scientific">Tanacetum cinerariifolium</name>
    <name type="common">Dalmatian daisy</name>
    <name type="synonym">Chrysanthemum cinerariifolium</name>
    <dbReference type="NCBI Taxonomy" id="118510"/>
    <lineage>
        <taxon>Eukaryota</taxon>
        <taxon>Viridiplantae</taxon>
        <taxon>Streptophyta</taxon>
        <taxon>Embryophyta</taxon>
        <taxon>Tracheophyta</taxon>
        <taxon>Spermatophyta</taxon>
        <taxon>Magnoliopsida</taxon>
        <taxon>eudicotyledons</taxon>
        <taxon>Gunneridae</taxon>
        <taxon>Pentapetalae</taxon>
        <taxon>asterids</taxon>
        <taxon>campanulids</taxon>
        <taxon>Asterales</taxon>
        <taxon>Asteraceae</taxon>
        <taxon>Asteroideae</taxon>
        <taxon>Anthemideae</taxon>
        <taxon>Anthemidinae</taxon>
        <taxon>Tanacetum</taxon>
    </lineage>
</organism>
<accession>A0A6L2P2N6</accession>
<protein>
    <submittedName>
        <fullName evidence="2">Uncharacterized protein</fullName>
    </submittedName>
</protein>
<comment type="caution">
    <text evidence="2">The sequence shown here is derived from an EMBL/GenBank/DDBJ whole genome shotgun (WGS) entry which is preliminary data.</text>
</comment>
<reference evidence="2" key="1">
    <citation type="journal article" date="2019" name="Sci. Rep.">
        <title>Draft genome of Tanacetum cinerariifolium, the natural source of mosquito coil.</title>
        <authorList>
            <person name="Yamashiro T."/>
            <person name="Shiraishi A."/>
            <person name="Satake H."/>
            <person name="Nakayama K."/>
        </authorList>
    </citation>
    <scope>NUCLEOTIDE SEQUENCE</scope>
</reference>
<proteinExistence type="predicted"/>
<name>A0A6L2P2N6_TANCI</name>
<feature type="coiled-coil region" evidence="1">
    <location>
        <begin position="15"/>
        <end position="42"/>
    </location>
</feature>